<dbReference type="NCBIfam" id="NF047440">
    <property type="entry name" value="LA3751_2_3_fam"/>
    <property type="match status" value="1"/>
</dbReference>
<evidence type="ECO:0008006" key="4">
    <source>
        <dbReference type="Google" id="ProtNLM"/>
    </source>
</evidence>
<feature type="transmembrane region" description="Helical" evidence="1">
    <location>
        <begin position="317"/>
        <end position="345"/>
    </location>
</feature>
<evidence type="ECO:0000313" key="2">
    <source>
        <dbReference type="EMBL" id="TGM08312.1"/>
    </source>
</evidence>
<keyword evidence="3" id="KW-1185">Reference proteome</keyword>
<gene>
    <name evidence="2" type="ORF">EHQ90_22690</name>
</gene>
<organism evidence="2 3">
    <name type="scientific">Leptospira stimsonii</name>
    <dbReference type="NCBI Taxonomy" id="2202203"/>
    <lineage>
        <taxon>Bacteria</taxon>
        <taxon>Pseudomonadati</taxon>
        <taxon>Spirochaetota</taxon>
        <taxon>Spirochaetia</taxon>
        <taxon>Leptospirales</taxon>
        <taxon>Leptospiraceae</taxon>
        <taxon>Leptospira</taxon>
    </lineage>
</organism>
<feature type="transmembrane region" description="Helical" evidence="1">
    <location>
        <begin position="106"/>
        <end position="124"/>
    </location>
</feature>
<keyword evidence="1" id="KW-0812">Transmembrane</keyword>
<dbReference type="Proteomes" id="UP000297422">
    <property type="component" value="Unassembled WGS sequence"/>
</dbReference>
<feature type="transmembrane region" description="Helical" evidence="1">
    <location>
        <begin position="365"/>
        <end position="388"/>
    </location>
</feature>
<reference evidence="3" key="1">
    <citation type="journal article" date="2019" name="PLoS Negl. Trop. Dis.">
        <title>Revisiting the worldwide diversity of Leptospira species in the environment.</title>
        <authorList>
            <person name="Vincent A.T."/>
            <person name="Schiettekatte O."/>
            <person name="Bourhy P."/>
            <person name="Veyrier F.J."/>
            <person name="Picardeau M."/>
        </authorList>
    </citation>
    <scope>NUCLEOTIDE SEQUENCE [LARGE SCALE GENOMIC DNA]</scope>
    <source>
        <strain evidence="3">201702407</strain>
    </source>
</reference>
<dbReference type="EMBL" id="RQGT01000136">
    <property type="protein sequence ID" value="TGM08312.1"/>
    <property type="molecule type" value="Genomic_DNA"/>
</dbReference>
<protein>
    <recommendedName>
        <fullName evidence="4">Glycosyltransferase RgtA/B/C/D-like domain-containing protein</fullName>
    </recommendedName>
</protein>
<feature type="transmembrane region" description="Helical" evidence="1">
    <location>
        <begin position="287"/>
        <end position="305"/>
    </location>
</feature>
<keyword evidence="1" id="KW-0472">Membrane</keyword>
<name>A0ABY2MUG5_9LEPT</name>
<accession>A0ABY2MUG5</accession>
<dbReference type="InterPro" id="IPR059217">
    <property type="entry name" value="LA3751_2-like"/>
</dbReference>
<proteinExistence type="predicted"/>
<feature type="transmembrane region" description="Helical" evidence="1">
    <location>
        <begin position="12"/>
        <end position="34"/>
    </location>
</feature>
<feature type="transmembrane region" description="Helical" evidence="1">
    <location>
        <begin position="180"/>
        <end position="211"/>
    </location>
</feature>
<feature type="transmembrane region" description="Helical" evidence="1">
    <location>
        <begin position="136"/>
        <end position="160"/>
    </location>
</feature>
<evidence type="ECO:0000256" key="1">
    <source>
        <dbReference type="SAM" id="Phobius"/>
    </source>
</evidence>
<evidence type="ECO:0000313" key="3">
    <source>
        <dbReference type="Proteomes" id="UP000297422"/>
    </source>
</evidence>
<comment type="caution">
    <text evidence="2">The sequence shown here is derived from an EMBL/GenBank/DDBJ whole genome shotgun (WGS) entry which is preliminary data.</text>
</comment>
<sequence>MLVKNFRKQWAIILILIAISSFHFWIGTGDFYIADSLLKAMQTESLIQNEYRSEKLQYPSQAIDPRHENFFLFQPFVGNIEGKFIGAFPLAFSFITSLFRKVGFDWNSIPFLLSLSLLFSYYLLSRKKIINQRTVFLGYGGTILSALSLDFNEYSIYFLLNAIGFIWWMNFRETRNTKWIYYSLFIISASFWFRIESSPFMICLLIAEFITSKSKLREIWNNLNFFLIILSLFPAIFFLIWNYFDYGHIFGARFLFNFSGNGSSAMAQIQRFFSMTFINYVDGIPKFGLFFCSSFLLLPFFYYFIYKNERKERETFLILLSVSYIILIGISAPNDGITITGRYLMLTLLPLLTLWDGWNPSHSIIWRRISIVLIIFSFLVSGATLTVIREAAKQERNFRKFYLRNEAPLWVFTDPILCGQAGLEHLSRKILCLNQGTNLNSFLENVGNDPTISSLVIFEMSEGNAKSFGKYASEFFPTEKTHLKENLKARFKKIEDIPNYKGIITTRFIR</sequence>
<dbReference type="RefSeq" id="WP_135686708.1">
    <property type="nucleotide sequence ID" value="NZ_RQEQ01000055.1"/>
</dbReference>
<feature type="transmembrane region" description="Helical" evidence="1">
    <location>
        <begin position="223"/>
        <end position="244"/>
    </location>
</feature>
<keyword evidence="1" id="KW-1133">Transmembrane helix</keyword>